<protein>
    <submittedName>
        <fullName evidence="1">Uncharacterized protein</fullName>
    </submittedName>
</protein>
<dbReference type="EMBL" id="UYRU01049837">
    <property type="protein sequence ID" value="VDN10731.1"/>
    <property type="molecule type" value="Genomic_DNA"/>
</dbReference>
<accession>A0A3P7LWZ2</accession>
<gene>
    <name evidence="1" type="ORF">DILT_LOCUS6562</name>
</gene>
<evidence type="ECO:0000313" key="1">
    <source>
        <dbReference type="EMBL" id="VDN10731.1"/>
    </source>
</evidence>
<name>A0A3P7LWZ2_DIBLA</name>
<sequence>MTAKSAREDRRKGWTEITTIMKRASNFDDTRKLYYLIPQASGKLSSLNDSVRDVNGGFIADNVAKVKRWREHFEHLLNCGTKPTAPNPCFIYNRASSISYLSSAMRPAF</sequence>
<keyword evidence="2" id="KW-1185">Reference proteome</keyword>
<organism evidence="1 2">
    <name type="scientific">Dibothriocephalus latus</name>
    <name type="common">Fish tapeworm</name>
    <name type="synonym">Diphyllobothrium latum</name>
    <dbReference type="NCBI Taxonomy" id="60516"/>
    <lineage>
        <taxon>Eukaryota</taxon>
        <taxon>Metazoa</taxon>
        <taxon>Spiralia</taxon>
        <taxon>Lophotrochozoa</taxon>
        <taxon>Platyhelminthes</taxon>
        <taxon>Cestoda</taxon>
        <taxon>Eucestoda</taxon>
        <taxon>Diphyllobothriidea</taxon>
        <taxon>Diphyllobothriidae</taxon>
        <taxon>Dibothriocephalus</taxon>
    </lineage>
</organism>
<dbReference type="AlphaFoldDB" id="A0A3P7LWZ2"/>
<evidence type="ECO:0000313" key="2">
    <source>
        <dbReference type="Proteomes" id="UP000281553"/>
    </source>
</evidence>
<dbReference type="Proteomes" id="UP000281553">
    <property type="component" value="Unassembled WGS sequence"/>
</dbReference>
<proteinExistence type="predicted"/>
<reference evidence="1 2" key="1">
    <citation type="submission" date="2018-11" db="EMBL/GenBank/DDBJ databases">
        <authorList>
            <consortium name="Pathogen Informatics"/>
        </authorList>
    </citation>
    <scope>NUCLEOTIDE SEQUENCE [LARGE SCALE GENOMIC DNA]</scope>
</reference>